<dbReference type="EMBL" id="CP097511">
    <property type="protein sequence ID" value="URE42875.1"/>
    <property type="molecule type" value="Genomic_DNA"/>
</dbReference>
<dbReference type="OrthoDB" id="1426517at2759"/>
<organism evidence="2 3">
    <name type="scientific">Musa troglodytarum</name>
    <name type="common">fe'i banana</name>
    <dbReference type="NCBI Taxonomy" id="320322"/>
    <lineage>
        <taxon>Eukaryota</taxon>
        <taxon>Viridiplantae</taxon>
        <taxon>Streptophyta</taxon>
        <taxon>Embryophyta</taxon>
        <taxon>Tracheophyta</taxon>
        <taxon>Spermatophyta</taxon>
        <taxon>Magnoliopsida</taxon>
        <taxon>Liliopsida</taxon>
        <taxon>Zingiberales</taxon>
        <taxon>Musaceae</taxon>
        <taxon>Musa</taxon>
    </lineage>
</organism>
<evidence type="ECO:0000256" key="1">
    <source>
        <dbReference type="SAM" id="MobiDB-lite"/>
    </source>
</evidence>
<feature type="non-terminal residue" evidence="2">
    <location>
        <position position="1"/>
    </location>
</feature>
<keyword evidence="3" id="KW-1185">Reference proteome</keyword>
<accession>A0A9E7L9H4</accession>
<evidence type="ECO:0000313" key="3">
    <source>
        <dbReference type="Proteomes" id="UP001055439"/>
    </source>
</evidence>
<feature type="compositionally biased region" description="Low complexity" evidence="1">
    <location>
        <begin position="17"/>
        <end position="32"/>
    </location>
</feature>
<reference evidence="2" key="1">
    <citation type="submission" date="2022-05" db="EMBL/GenBank/DDBJ databases">
        <title>The Musa troglodytarum L. genome provides insights into the mechanism of non-climacteric behaviour and enrichment of carotenoids.</title>
        <authorList>
            <person name="Wang J."/>
        </authorList>
    </citation>
    <scope>NUCLEOTIDE SEQUENCE</scope>
    <source>
        <tissue evidence="2">Leaf</tissue>
    </source>
</reference>
<proteinExistence type="predicted"/>
<dbReference type="AlphaFoldDB" id="A0A9E7L9H4"/>
<feature type="compositionally biased region" description="Basic residues" evidence="1">
    <location>
        <begin position="33"/>
        <end position="43"/>
    </location>
</feature>
<sequence>PPRRAHRLACPPPHEAQVLPPGRLRRPVQPLLRRWHPHRRPPGHPRLPQPQRPHRRLLRPRRRLRPLQGPAGHRHHRPPTRLPGPQRRHRLDQNAGYILLYVRVVGSLRWKVGTWISGHYHLQVNCPVFLTVDSGRSHGGDPSTPYLRFQHMTACSVDV</sequence>
<protein>
    <submittedName>
        <fullName evidence="2">Late embryogenesis abundant protein</fullName>
    </submittedName>
</protein>
<feature type="region of interest" description="Disordered" evidence="1">
    <location>
        <begin position="1"/>
        <end position="88"/>
    </location>
</feature>
<evidence type="ECO:0000313" key="2">
    <source>
        <dbReference type="EMBL" id="URE42875.1"/>
    </source>
</evidence>
<name>A0A9E7L9H4_9LILI</name>
<dbReference type="Proteomes" id="UP001055439">
    <property type="component" value="Chromosome 9"/>
</dbReference>
<feature type="compositionally biased region" description="Basic residues" evidence="1">
    <location>
        <begin position="52"/>
        <end position="65"/>
    </location>
</feature>
<gene>
    <name evidence="2" type="ORF">MUK42_13573</name>
</gene>